<sequence length="95" mass="10237">MLLDGVAELSSHNNVIEDAIEGVDLTLKGTTKPGERAAEIGVEYDRESVRADIEQFVSAYNQFFQVSQDLAKVDPATGMAGHLRVIASFAAQTLV</sequence>
<dbReference type="GO" id="GO:0009421">
    <property type="term" value="C:bacterial-type flagellum filament cap"/>
    <property type="evidence" value="ECO:0007669"/>
    <property type="project" value="InterPro"/>
</dbReference>
<dbReference type="PANTHER" id="PTHR30288:SF0">
    <property type="entry name" value="FLAGELLAR HOOK-ASSOCIATED PROTEIN 2"/>
    <property type="match status" value="1"/>
</dbReference>
<dbReference type="InterPro" id="IPR040026">
    <property type="entry name" value="FliD"/>
</dbReference>
<dbReference type="GO" id="GO:0071973">
    <property type="term" value="P:bacterial-type flagellum-dependent cell motility"/>
    <property type="evidence" value="ECO:0007669"/>
    <property type="project" value="TreeGrafter"/>
</dbReference>
<dbReference type="InterPro" id="IPR010809">
    <property type="entry name" value="FliD_C"/>
</dbReference>
<dbReference type="PANTHER" id="PTHR30288">
    <property type="entry name" value="FLAGELLAR CAP/ASSEMBLY PROTEIN FLID"/>
    <property type="match status" value="1"/>
</dbReference>
<reference evidence="2 3" key="1">
    <citation type="submission" date="2014-09" db="EMBL/GenBank/DDBJ databases">
        <title>Vibrio maritimus JCM 19235. (C45) whole genome shotgun sequence.</title>
        <authorList>
            <person name="Sawabe T."/>
            <person name="Meirelles P."/>
            <person name="Nakanishi M."/>
            <person name="Sayaka M."/>
            <person name="Hattori M."/>
            <person name="Ohkuma M."/>
        </authorList>
    </citation>
    <scope>NUCLEOTIDE SEQUENCE [LARGE SCALE GENOMIC DNA]</scope>
    <source>
        <strain evidence="3">JCM19235</strain>
    </source>
</reference>
<keyword evidence="2" id="KW-0966">Cell projection</keyword>
<evidence type="ECO:0000313" key="3">
    <source>
        <dbReference type="Proteomes" id="UP000029228"/>
    </source>
</evidence>
<feature type="domain" description="Flagellar hook-associated protein 2 C-terminal" evidence="1">
    <location>
        <begin position="3"/>
        <end position="72"/>
    </location>
</feature>
<dbReference type="GO" id="GO:0007155">
    <property type="term" value="P:cell adhesion"/>
    <property type="evidence" value="ECO:0007669"/>
    <property type="project" value="InterPro"/>
</dbReference>
<comment type="caution">
    <text evidence="2">The sequence shown here is derived from an EMBL/GenBank/DDBJ whole genome shotgun (WGS) entry which is preliminary data.</text>
</comment>
<name>A0A090SUS0_9VIBR</name>
<keyword evidence="2" id="KW-0282">Flagellum</keyword>
<keyword evidence="3" id="KW-1185">Reference proteome</keyword>
<evidence type="ECO:0000259" key="1">
    <source>
        <dbReference type="Pfam" id="PF07195"/>
    </source>
</evidence>
<accession>A0A090SUS0</accession>
<dbReference type="EMBL" id="BBMR01000018">
    <property type="protein sequence ID" value="GAL23077.1"/>
    <property type="molecule type" value="Genomic_DNA"/>
</dbReference>
<evidence type="ECO:0000313" key="2">
    <source>
        <dbReference type="EMBL" id="GAL23077.1"/>
    </source>
</evidence>
<organism evidence="2 3">
    <name type="scientific">Vibrio maritimus</name>
    <dbReference type="NCBI Taxonomy" id="990268"/>
    <lineage>
        <taxon>Bacteria</taxon>
        <taxon>Pseudomonadati</taxon>
        <taxon>Pseudomonadota</taxon>
        <taxon>Gammaproteobacteria</taxon>
        <taxon>Vibrionales</taxon>
        <taxon>Vibrionaceae</taxon>
        <taxon>Vibrio</taxon>
    </lineage>
</organism>
<proteinExistence type="predicted"/>
<dbReference type="STRING" id="990268.JCM19235_552"/>
<protein>
    <submittedName>
        <fullName evidence="2">Flagellar hook-associated protein FliD</fullName>
    </submittedName>
</protein>
<dbReference type="Pfam" id="PF07195">
    <property type="entry name" value="FliD_C"/>
    <property type="match status" value="1"/>
</dbReference>
<gene>
    <name evidence="2" type="ORF">JCM19235_552</name>
</gene>
<keyword evidence="2" id="KW-0969">Cilium</keyword>
<dbReference type="Proteomes" id="UP000029228">
    <property type="component" value="Unassembled WGS sequence"/>
</dbReference>
<dbReference type="AlphaFoldDB" id="A0A090SUS0"/>